<gene>
    <name evidence="2" type="ORF">LX66_3257</name>
</gene>
<feature type="transmembrane region" description="Helical" evidence="1">
    <location>
        <begin position="76"/>
        <end position="93"/>
    </location>
</feature>
<comment type="caution">
    <text evidence="2">The sequence shown here is derived from an EMBL/GenBank/DDBJ whole genome shotgun (WGS) entry which is preliminary data.</text>
</comment>
<organism evidence="2 3">
    <name type="scientific">Chitinophaga japonensis</name>
    <name type="common">Flexibacter japonensis</name>
    <dbReference type="NCBI Taxonomy" id="104662"/>
    <lineage>
        <taxon>Bacteria</taxon>
        <taxon>Pseudomonadati</taxon>
        <taxon>Bacteroidota</taxon>
        <taxon>Chitinophagia</taxon>
        <taxon>Chitinophagales</taxon>
        <taxon>Chitinophagaceae</taxon>
        <taxon>Chitinophaga</taxon>
    </lineage>
</organism>
<reference evidence="2 3" key="1">
    <citation type="journal article" date="2013" name="Stand. Genomic Sci.">
        <title>Genomic Encyclopedia of Type Strains, Phase I: The one thousand microbial genomes (KMG-I) project.</title>
        <authorList>
            <person name="Kyrpides N.C."/>
            <person name="Woyke T."/>
            <person name="Eisen J.A."/>
            <person name="Garrity G."/>
            <person name="Lilburn T.G."/>
            <person name="Beck B.J."/>
            <person name="Whitman W.B."/>
            <person name="Hugenholtz P."/>
            <person name="Klenk H.P."/>
        </authorList>
    </citation>
    <scope>NUCLEOTIDE SEQUENCE [LARGE SCALE GENOMIC DNA]</scope>
    <source>
        <strain evidence="2 3">DSM 13484</strain>
    </source>
</reference>
<proteinExistence type="predicted"/>
<evidence type="ECO:0000256" key="1">
    <source>
        <dbReference type="SAM" id="Phobius"/>
    </source>
</evidence>
<feature type="transmembrane region" description="Helical" evidence="1">
    <location>
        <begin position="39"/>
        <end position="56"/>
    </location>
</feature>
<evidence type="ECO:0000313" key="2">
    <source>
        <dbReference type="EMBL" id="TWI89163.1"/>
    </source>
</evidence>
<dbReference type="OrthoDB" id="641844at2"/>
<dbReference type="EMBL" id="VLLG01000003">
    <property type="protein sequence ID" value="TWI89163.1"/>
    <property type="molecule type" value="Genomic_DNA"/>
</dbReference>
<dbReference type="AlphaFoldDB" id="A0A562T729"/>
<keyword evidence="1" id="KW-0812">Transmembrane</keyword>
<keyword evidence="1" id="KW-1133">Transmembrane helix</keyword>
<dbReference type="Proteomes" id="UP000316778">
    <property type="component" value="Unassembled WGS sequence"/>
</dbReference>
<accession>A0A562T729</accession>
<dbReference type="RefSeq" id="WP_145715277.1">
    <property type="nucleotide sequence ID" value="NZ_BAAAFY010000001.1"/>
</dbReference>
<name>A0A562T729_CHIJA</name>
<feature type="transmembrane region" description="Helical" evidence="1">
    <location>
        <begin position="6"/>
        <end position="27"/>
    </location>
</feature>
<sequence>MDRKRIPWLYITLLGFMLLLLFILIFARQPAISKLSPSAYFFLLVICDLAATAFLTGAMKSAASYIGKVMHGTLKLAGPPVVFFLILLIGYRYRPVKEGHPFDLTIFVSHATADPARIAGVLRVHVKNDIKSAVLDKDGRAIFTNINPEYLGRPIAVTAEIEGYRISRSNDTTVTIPDESLPVVRLKLYPMADSVLYTGFILRHNREPVADAVVNFIEHVRNARTDENGMFKVYLPAKPGDRTDIMVFEAGILQYSDRIYLGKNIKISLDD</sequence>
<protein>
    <submittedName>
        <fullName evidence="2">Uncharacterized protein</fullName>
    </submittedName>
</protein>
<keyword evidence="3" id="KW-1185">Reference proteome</keyword>
<evidence type="ECO:0000313" key="3">
    <source>
        <dbReference type="Proteomes" id="UP000316778"/>
    </source>
</evidence>
<keyword evidence="1" id="KW-0472">Membrane</keyword>